<reference evidence="3" key="2">
    <citation type="journal article" date="2015" name="ISME J.">
        <title>A new class of marine Euryarchaeota group II from the Mediterranean deep chlorophyll maximum.</title>
        <authorList>
            <person name="Martin-Cuadrado A.B."/>
            <person name="Garcia-Heredia I."/>
            <person name="Molto A.G."/>
            <person name="Lopez-Ubeda R."/>
            <person name="Kimes N."/>
            <person name="Lopez-Garcia P."/>
            <person name="Moreira D."/>
            <person name="Rodriguez-Valera F."/>
        </authorList>
    </citation>
    <scope>NUCLEOTIDE SEQUENCE</scope>
</reference>
<protein>
    <recommendedName>
        <fullName evidence="2">Peptidase S9 prolyl oligopeptidase catalytic domain-containing protein</fullName>
    </recommendedName>
</protein>
<dbReference type="Gene3D" id="3.40.50.1820">
    <property type="entry name" value="alpha/beta hydrolase"/>
    <property type="match status" value="1"/>
</dbReference>
<organism evidence="3">
    <name type="scientific">uncultured Poseidoniia archaeon</name>
    <dbReference type="NCBI Taxonomy" id="1697135"/>
    <lineage>
        <taxon>Archaea</taxon>
        <taxon>Methanobacteriati</taxon>
        <taxon>Thermoplasmatota</taxon>
        <taxon>Candidatus Poseidoniia</taxon>
        <taxon>environmental samples</taxon>
    </lineage>
</organism>
<dbReference type="InterPro" id="IPR029058">
    <property type="entry name" value="AB_hydrolase_fold"/>
</dbReference>
<evidence type="ECO:0000259" key="2">
    <source>
        <dbReference type="Pfam" id="PF00326"/>
    </source>
</evidence>
<dbReference type="SUPFAM" id="SSF53474">
    <property type="entry name" value="alpha/beta-Hydrolases"/>
    <property type="match status" value="1"/>
</dbReference>
<dbReference type="AlphaFoldDB" id="A0A1B1TAY5"/>
<feature type="domain" description="Peptidase S9 prolyl oligopeptidase catalytic" evidence="2">
    <location>
        <begin position="171"/>
        <end position="343"/>
    </location>
</feature>
<dbReference type="GO" id="GO:0006508">
    <property type="term" value="P:proteolysis"/>
    <property type="evidence" value="ECO:0007669"/>
    <property type="project" value="InterPro"/>
</dbReference>
<keyword evidence="1" id="KW-0812">Transmembrane</keyword>
<name>A0A1B1TAY5_9ARCH</name>
<evidence type="ECO:0000256" key="1">
    <source>
        <dbReference type="SAM" id="Phobius"/>
    </source>
</evidence>
<dbReference type="InterPro" id="IPR001375">
    <property type="entry name" value="Peptidase_S9_cat"/>
</dbReference>
<dbReference type="PANTHER" id="PTHR12277">
    <property type="entry name" value="ALPHA/BETA HYDROLASE DOMAIN-CONTAINING PROTEIN"/>
    <property type="match status" value="1"/>
</dbReference>
<proteinExistence type="predicted"/>
<feature type="transmembrane region" description="Helical" evidence="1">
    <location>
        <begin position="16"/>
        <end position="37"/>
    </location>
</feature>
<keyword evidence="1" id="KW-1133">Transmembrane helix</keyword>
<dbReference type="PANTHER" id="PTHR12277:SF81">
    <property type="entry name" value="PROTEIN ABHD13"/>
    <property type="match status" value="1"/>
</dbReference>
<accession>A0A1B1TAY5</accession>
<sequence length="345" mass="38208">MKQRLAISLDMKKIKVGIIVIILFVPLGYVGIGYMVASASLSVNPGCGIWSQNTPDNWDTDDDWESFEPWNDSTERIEIRKTLDVTDYQIDSYQNVTFSPREDGEITLSGWYVEVDPEAPVVIQTHGMPMNGKCKPEMLLMQGYLSEGGINTLSFDLRNYGESEVVDDYFAVGQIEYKDILGAYDWLVEEKGYQPGEIGMSAFSAGGGAAIAFAEEEGIGAMWLDSAVLDFPLLVKNELGRLGYPEFFAGPAVMVGGWLVGVELDARSPMEAAKNAGDRPVFLTHGIEDPRVSIVHSENFEETMKIEGGNVSTWYVQDRGHVDSIWGESEEYENKVVSFFKSALA</sequence>
<reference evidence="3" key="1">
    <citation type="submission" date="2014-11" db="EMBL/GenBank/DDBJ databases">
        <authorList>
            <person name="Zhu J."/>
            <person name="Qi W."/>
            <person name="Song R."/>
        </authorList>
    </citation>
    <scope>NUCLEOTIDE SEQUENCE</scope>
</reference>
<dbReference type="Pfam" id="PF00326">
    <property type="entry name" value="Peptidase_S9"/>
    <property type="match status" value="1"/>
</dbReference>
<keyword evidence="1" id="KW-0472">Membrane</keyword>
<evidence type="ECO:0000313" key="3">
    <source>
        <dbReference type="EMBL" id="ANV79438.1"/>
    </source>
</evidence>
<dbReference type="GO" id="GO:0008236">
    <property type="term" value="F:serine-type peptidase activity"/>
    <property type="evidence" value="ECO:0007669"/>
    <property type="project" value="InterPro"/>
</dbReference>
<dbReference type="EMBL" id="KP211832">
    <property type="protein sequence ID" value="ANV79438.1"/>
    <property type="molecule type" value="Genomic_DNA"/>
</dbReference>